<dbReference type="Proteomes" id="UP001597073">
    <property type="component" value="Unassembled WGS sequence"/>
</dbReference>
<sequence>MNFILQNEVYFKILNEVRTPTGRISEPLYQKYFYVLHYINRCRLFDTDEYDLGVPMYYPVLEEILMLKPSKVSRILRWFVTNQVIVKVKNYSNGRSSSLYKLHPDMEVKQIDFNRITDNESRLVKKINLFHKRRNAKCGTTIIQEGIVFDKLTVSRKGRKYLAGKYPDLPIIREVNYSTINPKDFYLASLYMGDRYCRRAESTRRIYSTITSMPSHLRKYLLLDGMPLMQIDLKNAQILLSVPLIIKEYQRKYGELCIIPDDILMFKELAETGCFYEHVAFNAGIDVLGSVKREAFKEQFFKQIWYSKKRSWNSKLKTSFVDDFPNVWDAINSLKREDYRLFAINLQKFEAQIFIDEVLAELYKRKITALSIHDSIVITNVEDLYLAEELLRRALLKHGLNPSFKIEGDEKYKIAS</sequence>
<name>A0ABW2ZHU6_9SPHI</name>
<evidence type="ECO:0000313" key="2">
    <source>
        <dbReference type="Proteomes" id="UP001597073"/>
    </source>
</evidence>
<dbReference type="EMBL" id="JBHTIA010000009">
    <property type="protein sequence ID" value="MFD0765803.1"/>
    <property type="molecule type" value="Genomic_DNA"/>
</dbReference>
<gene>
    <name evidence="1" type="ORF">ACFQZI_13150</name>
</gene>
<evidence type="ECO:0008006" key="3">
    <source>
        <dbReference type="Google" id="ProtNLM"/>
    </source>
</evidence>
<evidence type="ECO:0000313" key="1">
    <source>
        <dbReference type="EMBL" id="MFD0765803.1"/>
    </source>
</evidence>
<dbReference type="RefSeq" id="WP_377143137.1">
    <property type="nucleotide sequence ID" value="NZ_JBHTIA010000009.1"/>
</dbReference>
<proteinExistence type="predicted"/>
<comment type="caution">
    <text evidence="1">The sequence shown here is derived from an EMBL/GenBank/DDBJ whole genome shotgun (WGS) entry which is preliminary data.</text>
</comment>
<organism evidence="1 2">
    <name type="scientific">Mucilaginibacter lutimaris</name>
    <dbReference type="NCBI Taxonomy" id="931629"/>
    <lineage>
        <taxon>Bacteria</taxon>
        <taxon>Pseudomonadati</taxon>
        <taxon>Bacteroidota</taxon>
        <taxon>Sphingobacteriia</taxon>
        <taxon>Sphingobacteriales</taxon>
        <taxon>Sphingobacteriaceae</taxon>
        <taxon>Mucilaginibacter</taxon>
    </lineage>
</organism>
<keyword evidence="2" id="KW-1185">Reference proteome</keyword>
<reference evidence="2" key="1">
    <citation type="journal article" date="2019" name="Int. J. Syst. Evol. Microbiol.">
        <title>The Global Catalogue of Microorganisms (GCM) 10K type strain sequencing project: providing services to taxonomists for standard genome sequencing and annotation.</title>
        <authorList>
            <consortium name="The Broad Institute Genomics Platform"/>
            <consortium name="The Broad Institute Genome Sequencing Center for Infectious Disease"/>
            <person name="Wu L."/>
            <person name="Ma J."/>
        </authorList>
    </citation>
    <scope>NUCLEOTIDE SEQUENCE [LARGE SCALE GENOMIC DNA]</scope>
    <source>
        <strain evidence="2">CCUG 60742</strain>
    </source>
</reference>
<accession>A0ABW2ZHU6</accession>
<protein>
    <recommendedName>
        <fullName evidence="3">DNA-directed DNA polymerase family A palm domain-containing protein</fullName>
    </recommendedName>
</protein>